<protein>
    <submittedName>
        <fullName evidence="1">Uncharacterized protein</fullName>
    </submittedName>
</protein>
<dbReference type="AlphaFoldDB" id="A0A834TV61"/>
<gene>
    <name evidence="1" type="ORF">G2W53_019952</name>
</gene>
<name>A0A834TV61_9FABA</name>
<sequence>MKKRVSETRVSIPKVLEPRLLSGRMNLDPVKYIEVDWPTSN</sequence>
<evidence type="ECO:0000313" key="1">
    <source>
        <dbReference type="EMBL" id="KAF7828788.1"/>
    </source>
</evidence>
<dbReference type="Proteomes" id="UP000634136">
    <property type="component" value="Unassembled WGS sequence"/>
</dbReference>
<organism evidence="1 2">
    <name type="scientific">Senna tora</name>
    <dbReference type="NCBI Taxonomy" id="362788"/>
    <lineage>
        <taxon>Eukaryota</taxon>
        <taxon>Viridiplantae</taxon>
        <taxon>Streptophyta</taxon>
        <taxon>Embryophyta</taxon>
        <taxon>Tracheophyta</taxon>
        <taxon>Spermatophyta</taxon>
        <taxon>Magnoliopsida</taxon>
        <taxon>eudicotyledons</taxon>
        <taxon>Gunneridae</taxon>
        <taxon>Pentapetalae</taxon>
        <taxon>rosids</taxon>
        <taxon>fabids</taxon>
        <taxon>Fabales</taxon>
        <taxon>Fabaceae</taxon>
        <taxon>Caesalpinioideae</taxon>
        <taxon>Cassia clade</taxon>
        <taxon>Senna</taxon>
    </lineage>
</organism>
<comment type="caution">
    <text evidence="1">The sequence shown here is derived from an EMBL/GenBank/DDBJ whole genome shotgun (WGS) entry which is preliminary data.</text>
</comment>
<accession>A0A834TV61</accession>
<reference evidence="1" key="1">
    <citation type="submission" date="2020-09" db="EMBL/GenBank/DDBJ databases">
        <title>Genome-Enabled Discovery of Anthraquinone Biosynthesis in Senna tora.</title>
        <authorList>
            <person name="Kang S.-H."/>
            <person name="Pandey R.P."/>
            <person name="Lee C.-M."/>
            <person name="Sim J.-S."/>
            <person name="Jeong J.-T."/>
            <person name="Choi B.-S."/>
            <person name="Jung M."/>
            <person name="Ginzburg D."/>
            <person name="Zhao K."/>
            <person name="Won S.Y."/>
            <person name="Oh T.-J."/>
            <person name="Yu Y."/>
            <person name="Kim N.-H."/>
            <person name="Lee O.R."/>
            <person name="Lee T.-H."/>
            <person name="Bashyal P."/>
            <person name="Kim T.-S."/>
            <person name="Lee W.-H."/>
            <person name="Kawkins C."/>
            <person name="Kim C.-K."/>
            <person name="Kim J.S."/>
            <person name="Ahn B.O."/>
            <person name="Rhee S.Y."/>
            <person name="Sohng J.K."/>
        </authorList>
    </citation>
    <scope>NUCLEOTIDE SEQUENCE</scope>
    <source>
        <tissue evidence="1">Leaf</tissue>
    </source>
</reference>
<proteinExistence type="predicted"/>
<evidence type="ECO:0000313" key="2">
    <source>
        <dbReference type="Proteomes" id="UP000634136"/>
    </source>
</evidence>
<keyword evidence="2" id="KW-1185">Reference proteome</keyword>
<dbReference type="EMBL" id="JAAIUW010000006">
    <property type="protein sequence ID" value="KAF7828788.1"/>
    <property type="molecule type" value="Genomic_DNA"/>
</dbReference>